<dbReference type="Proteomes" id="UP000008963">
    <property type="component" value="Chromosome"/>
</dbReference>
<dbReference type="GO" id="GO:0022625">
    <property type="term" value="C:cytosolic large ribosomal subunit"/>
    <property type="evidence" value="ECO:0007669"/>
    <property type="project" value="TreeGrafter"/>
</dbReference>
<organism evidence="7 8">
    <name type="scientific">Halobacteriovorax marinus (strain ATCC BAA-682 / DSM 15412 / SJ)</name>
    <name type="common">Bacteriovorax marinus</name>
    <dbReference type="NCBI Taxonomy" id="862908"/>
    <lineage>
        <taxon>Bacteria</taxon>
        <taxon>Pseudomonadati</taxon>
        <taxon>Bdellovibrionota</taxon>
        <taxon>Bacteriovoracia</taxon>
        <taxon>Bacteriovoracales</taxon>
        <taxon>Halobacteriovoraceae</taxon>
        <taxon>Halobacteriovorax</taxon>
    </lineage>
</organism>
<dbReference type="InterPro" id="IPR038657">
    <property type="entry name" value="Ribosomal_bL19_sf"/>
</dbReference>
<evidence type="ECO:0000256" key="5">
    <source>
        <dbReference type="HAMAP-Rule" id="MF_00402"/>
    </source>
</evidence>
<dbReference type="OrthoDB" id="5294562at2"/>
<dbReference type="AlphaFoldDB" id="E1X2E6"/>
<dbReference type="HAMAP" id="MF_00402">
    <property type="entry name" value="Ribosomal_bL19"/>
    <property type="match status" value="1"/>
</dbReference>
<evidence type="ECO:0000313" key="7">
    <source>
        <dbReference type="EMBL" id="CBW26713.1"/>
    </source>
</evidence>
<dbReference type="SUPFAM" id="SSF50104">
    <property type="entry name" value="Translation proteins SH3-like domain"/>
    <property type="match status" value="1"/>
</dbReference>
<dbReference type="HOGENOM" id="CLU_103507_2_1_7"/>
<dbReference type="KEGG" id="bmx:BMS_1894"/>
<sequence length="120" mass="13831">MNLVDIVEKDHLSKNVETFPEFRTGDTLAVHARITEGQKSRIQVFQGVCIGIKSRNDLNGHFRVRKISSGMGVERVFPFHSPNVEKIEVVQRGKSRRSKLYYLRERSGKSARIAIDYDRK</sequence>
<dbReference type="PANTHER" id="PTHR15680">
    <property type="entry name" value="RIBOSOMAL PROTEIN L19"/>
    <property type="match status" value="1"/>
</dbReference>
<dbReference type="NCBIfam" id="TIGR01024">
    <property type="entry name" value="rplS_bact"/>
    <property type="match status" value="1"/>
</dbReference>
<keyword evidence="3 5" id="KW-0687">Ribonucleoprotein</keyword>
<evidence type="ECO:0000256" key="4">
    <source>
        <dbReference type="ARBA" id="ARBA00035171"/>
    </source>
</evidence>
<dbReference type="PIRSF" id="PIRSF002191">
    <property type="entry name" value="Ribosomal_L19"/>
    <property type="match status" value="1"/>
</dbReference>
<evidence type="ECO:0000256" key="6">
    <source>
        <dbReference type="RuleBase" id="RU000559"/>
    </source>
</evidence>
<keyword evidence="2 5" id="KW-0689">Ribosomal protein</keyword>
<evidence type="ECO:0000256" key="1">
    <source>
        <dbReference type="ARBA" id="ARBA00005781"/>
    </source>
</evidence>
<protein>
    <recommendedName>
        <fullName evidence="4 5">Large ribosomal subunit protein bL19</fullName>
    </recommendedName>
</protein>
<accession>E1X2E6</accession>
<name>E1X2E6_HALMS</name>
<dbReference type="GO" id="GO:0006412">
    <property type="term" value="P:translation"/>
    <property type="evidence" value="ECO:0007669"/>
    <property type="project" value="UniProtKB-UniRule"/>
</dbReference>
<dbReference type="eggNOG" id="COG0335">
    <property type="taxonomic scope" value="Bacteria"/>
</dbReference>
<dbReference type="InterPro" id="IPR008991">
    <property type="entry name" value="Translation_prot_SH3-like_sf"/>
</dbReference>
<comment type="similarity">
    <text evidence="1 5 6">Belongs to the bacterial ribosomal protein bL19 family.</text>
</comment>
<dbReference type="PANTHER" id="PTHR15680:SF9">
    <property type="entry name" value="LARGE RIBOSOMAL SUBUNIT PROTEIN BL19M"/>
    <property type="match status" value="1"/>
</dbReference>
<dbReference type="EMBL" id="FQ312005">
    <property type="protein sequence ID" value="CBW26713.1"/>
    <property type="molecule type" value="Genomic_DNA"/>
</dbReference>
<dbReference type="PATRIC" id="fig|862908.3.peg.1798"/>
<dbReference type="RefSeq" id="WP_014244494.1">
    <property type="nucleotide sequence ID" value="NC_016620.1"/>
</dbReference>
<keyword evidence="8" id="KW-1185">Reference proteome</keyword>
<dbReference type="GO" id="GO:0003735">
    <property type="term" value="F:structural constituent of ribosome"/>
    <property type="evidence" value="ECO:0007669"/>
    <property type="project" value="InterPro"/>
</dbReference>
<dbReference type="STRING" id="862908.BMS_1894"/>
<evidence type="ECO:0000256" key="2">
    <source>
        <dbReference type="ARBA" id="ARBA00022980"/>
    </source>
</evidence>
<dbReference type="PRINTS" id="PR00061">
    <property type="entry name" value="RIBOSOMALL19"/>
</dbReference>
<proteinExistence type="inferred from homology"/>
<gene>
    <name evidence="5 7" type="primary">rplS</name>
    <name evidence="7" type="ordered locus">BMS_1894</name>
</gene>
<reference evidence="8" key="1">
    <citation type="journal article" date="2013" name="ISME J.">
        <title>A small predatory core genome in the divergent marine Bacteriovorax marinus SJ and the terrestrial Bdellovibrio bacteriovorus.</title>
        <authorList>
            <person name="Crossman L.C."/>
            <person name="Chen H."/>
            <person name="Cerdeno-Tarraga A.M."/>
            <person name="Brooks K."/>
            <person name="Quail M.A."/>
            <person name="Pineiro S.A."/>
            <person name="Hobley L."/>
            <person name="Sockett R.E."/>
            <person name="Bentley S.D."/>
            <person name="Parkhill J."/>
            <person name="Williams H.N."/>
            <person name="Stine O.C."/>
        </authorList>
    </citation>
    <scope>NUCLEOTIDE SEQUENCE [LARGE SCALE GENOMIC DNA]</scope>
    <source>
        <strain evidence="8">ATCC BAA-682 / DSM 15412 / SJ</strain>
    </source>
</reference>
<evidence type="ECO:0000313" key="8">
    <source>
        <dbReference type="Proteomes" id="UP000008963"/>
    </source>
</evidence>
<comment type="function">
    <text evidence="5 6">This protein is located at the 30S-50S ribosomal subunit interface and may play a role in the structure and function of the aminoacyl-tRNA binding site.</text>
</comment>
<dbReference type="InterPro" id="IPR001857">
    <property type="entry name" value="Ribosomal_bL19"/>
</dbReference>
<dbReference type="Pfam" id="PF01245">
    <property type="entry name" value="Ribosomal_L19"/>
    <property type="match status" value="1"/>
</dbReference>
<evidence type="ECO:0000256" key="3">
    <source>
        <dbReference type="ARBA" id="ARBA00023274"/>
    </source>
</evidence>
<dbReference type="Gene3D" id="2.30.30.790">
    <property type="match status" value="1"/>
</dbReference>